<organism evidence="9 10">
    <name type="scientific">Nocardiopsis endophytica</name>
    <dbReference type="NCBI Taxonomy" id="3018445"/>
    <lineage>
        <taxon>Bacteria</taxon>
        <taxon>Bacillati</taxon>
        <taxon>Actinomycetota</taxon>
        <taxon>Actinomycetes</taxon>
        <taxon>Streptosporangiales</taxon>
        <taxon>Nocardiopsidaceae</taxon>
        <taxon>Nocardiopsis</taxon>
    </lineage>
</organism>
<dbReference type="SUPFAM" id="SSF51445">
    <property type="entry name" value="(Trans)glycosidases"/>
    <property type="match status" value="1"/>
</dbReference>
<sequence>MAVHRELAEGWSVRAASERTPEGGGVPNGEVPASVPGCVHTDLIAAGVIEDPTAGRRGGEEATAWIGRTDWTYTRAFGAEEAALADAHERVDLVFDGLDTVADVSVGGRVLGSARNMHRSYRFDASGALRGGAGRELAVAFASPYRYAEELRDRLGARPAAYDEPYQFIRKMACNFGWDWGPTVVTSGLWRPVRLHAWSTARLARVRPEVTVEEGDGGSTGVVRLHVRIERTERGRDTPLTLSARVGDRVAEVHVDPGEDSAVAEVRCPDPELWWPRGYGGQPLYGAGLALTDARGGTELDTWHRDVGFRTVDVDTRPDADGTPFTLRVNGRPVLVKGFNWIPDDCFPSRITPGRYAERIGQAVDAGANLLRIWGGGIYESADFYRVCDERGVLVWQDFPFACAAYPEEEPLASEVEAEAREAVVRLAHHPSLALWCGNNENLWGREDWGWEEELAGRTWGEGYYRGLLPRVVAELDPTRPYIPGSPYAPEGHHPNDPAHGPMHVWDVWNERDYTAYRGYRPRFVSEFGFQAPPAHATLRAAVPDGPLAPDAPGVLGLQKAEDGAGKLARGLAPHFGSPASEEDWHFLAQVNQARAMAVGVGHFRAQWPRCAGTVVWQLNDCWPSLSWSAVDGAGRRKPVWFALRRAFAERTVALVPDGGSGLAAVLGNDTDREWAAPVRLVRRSLSGAVLAESEVRVAVAARGAARVALPEQLTAAGDPSRECVTAEAEGAGREWWFFAEDAETAWPEPVYDVKTRTDGGRTRVTVTAGSLLRDLCLFPDRLAPAAGADDGLVTLLPGESHTFTVGGVAEADAAGLGGPPVLRCVNEAVRGG</sequence>
<evidence type="ECO:0000313" key="10">
    <source>
        <dbReference type="Proteomes" id="UP001527866"/>
    </source>
</evidence>
<dbReference type="InterPro" id="IPR050887">
    <property type="entry name" value="Beta-mannosidase_GH2"/>
</dbReference>
<dbReference type="PANTHER" id="PTHR43730:SF1">
    <property type="entry name" value="BETA-MANNOSIDASE"/>
    <property type="match status" value="1"/>
</dbReference>
<dbReference type="PANTHER" id="PTHR43730">
    <property type="entry name" value="BETA-MANNOSIDASE"/>
    <property type="match status" value="1"/>
</dbReference>
<dbReference type="InterPro" id="IPR054593">
    <property type="entry name" value="Beta-mannosidase-like_N2"/>
</dbReference>
<dbReference type="Gene3D" id="3.20.20.80">
    <property type="entry name" value="Glycosidases"/>
    <property type="match status" value="1"/>
</dbReference>
<evidence type="ECO:0000313" key="9">
    <source>
        <dbReference type="EMBL" id="MDA2809112.1"/>
    </source>
</evidence>
<name>A0ABT4TY98_9ACTN</name>
<keyword evidence="5" id="KW-0326">Glycosidase</keyword>
<evidence type="ECO:0000256" key="1">
    <source>
        <dbReference type="ARBA" id="ARBA00000829"/>
    </source>
</evidence>
<reference evidence="9 10" key="1">
    <citation type="submission" date="2023-01" db="EMBL/GenBank/DDBJ databases">
        <title>Draft genome sequence of Nocardiopsis sp. RSe5-2 isolated from halophytes.</title>
        <authorList>
            <person name="Duangmal K."/>
            <person name="Chantavorakit T."/>
        </authorList>
    </citation>
    <scope>NUCLEOTIDE SEQUENCE [LARGE SCALE GENOMIC DNA]</scope>
    <source>
        <strain evidence="9 10">RSe5-2</strain>
    </source>
</reference>
<gene>
    <name evidence="9" type="ORF">O4J56_00520</name>
</gene>
<evidence type="ECO:0000256" key="3">
    <source>
        <dbReference type="ARBA" id="ARBA00012754"/>
    </source>
</evidence>
<keyword evidence="4 9" id="KW-0378">Hydrolase</keyword>
<comment type="similarity">
    <text evidence="2">Belongs to the glycosyl hydrolase 2 family.</text>
</comment>
<dbReference type="RefSeq" id="WP_270683025.1">
    <property type="nucleotide sequence ID" value="NZ_JAQFWQ010000001.1"/>
</dbReference>
<evidence type="ECO:0000259" key="7">
    <source>
        <dbReference type="Pfam" id="PF00703"/>
    </source>
</evidence>
<dbReference type="Pfam" id="PF22666">
    <property type="entry name" value="Glyco_hydro_2_N2"/>
    <property type="match status" value="1"/>
</dbReference>
<protein>
    <recommendedName>
        <fullName evidence="3">beta-mannosidase</fullName>
        <ecNumber evidence="3">3.2.1.25</ecNumber>
    </recommendedName>
</protein>
<evidence type="ECO:0000256" key="6">
    <source>
        <dbReference type="SAM" id="MobiDB-lite"/>
    </source>
</evidence>
<feature type="domain" description="Glycoside hydrolase family 2 immunoglobulin-like beta-sandwich" evidence="7">
    <location>
        <begin position="223"/>
        <end position="310"/>
    </location>
</feature>
<evidence type="ECO:0000259" key="8">
    <source>
        <dbReference type="Pfam" id="PF22666"/>
    </source>
</evidence>
<dbReference type="GO" id="GO:0016787">
    <property type="term" value="F:hydrolase activity"/>
    <property type="evidence" value="ECO:0007669"/>
    <property type="project" value="UniProtKB-KW"/>
</dbReference>
<dbReference type="InterPro" id="IPR013783">
    <property type="entry name" value="Ig-like_fold"/>
</dbReference>
<dbReference type="EC" id="3.2.1.25" evidence="3"/>
<feature type="region of interest" description="Disordered" evidence="6">
    <location>
        <begin position="1"/>
        <end position="32"/>
    </location>
</feature>
<dbReference type="InterPro" id="IPR036156">
    <property type="entry name" value="Beta-gal/glucu_dom_sf"/>
</dbReference>
<proteinExistence type="inferred from homology"/>
<evidence type="ECO:0000256" key="5">
    <source>
        <dbReference type="ARBA" id="ARBA00023295"/>
    </source>
</evidence>
<dbReference type="EMBL" id="JAQFWQ010000001">
    <property type="protein sequence ID" value="MDA2809112.1"/>
    <property type="molecule type" value="Genomic_DNA"/>
</dbReference>
<dbReference type="Gene3D" id="2.60.40.10">
    <property type="entry name" value="Immunoglobulins"/>
    <property type="match status" value="1"/>
</dbReference>
<comment type="catalytic activity">
    <reaction evidence="1">
        <text>Hydrolysis of terminal, non-reducing beta-D-mannose residues in beta-D-mannosides.</text>
        <dbReference type="EC" id="3.2.1.25"/>
    </reaction>
</comment>
<dbReference type="Gene3D" id="2.60.120.260">
    <property type="entry name" value="Galactose-binding domain-like"/>
    <property type="match status" value="1"/>
</dbReference>
<evidence type="ECO:0000256" key="2">
    <source>
        <dbReference type="ARBA" id="ARBA00007401"/>
    </source>
</evidence>
<dbReference type="InterPro" id="IPR006102">
    <property type="entry name" value="Ig-like_GH2"/>
</dbReference>
<dbReference type="SUPFAM" id="SSF49785">
    <property type="entry name" value="Galactose-binding domain-like"/>
    <property type="match status" value="1"/>
</dbReference>
<dbReference type="SUPFAM" id="SSF49303">
    <property type="entry name" value="beta-Galactosidase/glucuronidase domain"/>
    <property type="match status" value="1"/>
</dbReference>
<evidence type="ECO:0000256" key="4">
    <source>
        <dbReference type="ARBA" id="ARBA00022801"/>
    </source>
</evidence>
<comment type="caution">
    <text evidence="9">The sequence shown here is derived from an EMBL/GenBank/DDBJ whole genome shotgun (WGS) entry which is preliminary data.</text>
</comment>
<dbReference type="InterPro" id="IPR008979">
    <property type="entry name" value="Galactose-bd-like_sf"/>
</dbReference>
<accession>A0ABT4TY98</accession>
<dbReference type="Proteomes" id="UP001527866">
    <property type="component" value="Unassembled WGS sequence"/>
</dbReference>
<feature type="domain" description="Beta-mannosidase-like galactose-binding" evidence="8">
    <location>
        <begin position="11"/>
        <end position="191"/>
    </location>
</feature>
<keyword evidence="10" id="KW-1185">Reference proteome</keyword>
<dbReference type="InterPro" id="IPR017853">
    <property type="entry name" value="GH"/>
</dbReference>
<dbReference type="Pfam" id="PF00703">
    <property type="entry name" value="Glyco_hydro_2"/>
    <property type="match status" value="1"/>
</dbReference>